<reference evidence="1 2" key="1">
    <citation type="submission" date="2015-09" db="EMBL/GenBank/DDBJ databases">
        <authorList>
            <consortium name="Pathogen Informatics"/>
        </authorList>
    </citation>
    <scope>NUCLEOTIDE SEQUENCE [LARGE SCALE GENOMIC DNA]</scope>
    <source>
        <strain evidence="1 2">2789STDY5608860</strain>
    </source>
</reference>
<dbReference type="Pfam" id="PF09035">
    <property type="entry name" value="Tn916-Xis"/>
    <property type="match status" value="1"/>
</dbReference>
<protein>
    <submittedName>
        <fullName evidence="1">Excisionase from transposon Tn916</fullName>
    </submittedName>
</protein>
<evidence type="ECO:0000313" key="2">
    <source>
        <dbReference type="Proteomes" id="UP000095384"/>
    </source>
</evidence>
<evidence type="ECO:0000313" key="1">
    <source>
        <dbReference type="EMBL" id="CUO27896.1"/>
    </source>
</evidence>
<gene>
    <name evidence="1" type="ORF">ERS852417_01952</name>
</gene>
<organism evidence="1 2">
    <name type="scientific">Agathobacter rectalis</name>
    <dbReference type="NCBI Taxonomy" id="39491"/>
    <lineage>
        <taxon>Bacteria</taxon>
        <taxon>Bacillati</taxon>
        <taxon>Bacillota</taxon>
        <taxon>Clostridia</taxon>
        <taxon>Lachnospirales</taxon>
        <taxon>Lachnospiraceae</taxon>
        <taxon>Agathobacter</taxon>
    </lineage>
</organism>
<name>A0A174DUS5_9FIRM</name>
<sequence length="83" mass="9730">MYKIDGSELYEYQQQLLQPPEDIPIWEKKCLTVEEAAAYSGIGERKLKALLMDKDCSFRIARSDRLLIMREKLEKFIDSSTEL</sequence>
<accession>A0A174DUS5</accession>
<dbReference type="EMBL" id="CYYW01000013">
    <property type="protein sequence ID" value="CUO27896.1"/>
    <property type="molecule type" value="Genomic_DNA"/>
</dbReference>
<proteinExistence type="predicted"/>
<dbReference type="InterPro" id="IPR038148">
    <property type="entry name" value="Tn1545/Tn916_Xis"/>
</dbReference>
<dbReference type="Gene3D" id="3.90.105.50">
    <property type="match status" value="1"/>
</dbReference>
<dbReference type="RefSeq" id="WP_055224546.1">
    <property type="nucleotide sequence ID" value="NZ_CYYW01000013.1"/>
</dbReference>
<dbReference type="Proteomes" id="UP000095384">
    <property type="component" value="Unassembled WGS sequence"/>
</dbReference>
<dbReference type="AlphaFoldDB" id="A0A174DUS5"/>
<dbReference type="InterPro" id="IPR015122">
    <property type="entry name" value="Tn916-Xis"/>
</dbReference>